<dbReference type="EnsemblFungi" id="FOXG_04370T0">
    <property type="protein sequence ID" value="FOXG_04370P0"/>
    <property type="gene ID" value="FOXG_04370"/>
</dbReference>
<dbReference type="Proteomes" id="UP000002489">
    <property type="component" value="Unassembled WGS sequence"/>
</dbReference>
<accession>A0A0D2XK97</accession>
<evidence type="ECO:0000313" key="1">
    <source>
        <dbReference type="EnsemblFungi" id="FOXG_04370P0"/>
    </source>
</evidence>
<protein>
    <submittedName>
        <fullName evidence="1">Uncharacterized protein</fullName>
    </submittedName>
</protein>
<gene>
    <name evidence="1" type="primary">28946422</name>
</gene>
<evidence type="ECO:0000313" key="2">
    <source>
        <dbReference type="Proteomes" id="UP000002489"/>
    </source>
</evidence>
<name>A0A0D2XK97_FUSOF</name>
<proteinExistence type="predicted"/>
<reference evidence="1" key="2">
    <citation type="submission" date="2025-08" db="UniProtKB">
        <authorList>
            <consortium name="EnsemblFungi"/>
        </authorList>
    </citation>
    <scope>IDENTIFICATION</scope>
    <source>
        <strain evidence="1">4287 / CBS 123668 / FGSC 9935 / NRRL 34936</strain>
    </source>
</reference>
<reference evidence="2" key="1">
    <citation type="journal article" date="2012" name="Mol. Plant Microbe Interact.">
        <title>A highly conserved effector in Fusarium oxysporum is required for full virulence on Arabidopsis.</title>
        <authorList>
            <person name="Thatcher L.F."/>
            <person name="Gardiner D.M."/>
            <person name="Kazan K."/>
            <person name="Manners J."/>
        </authorList>
    </citation>
    <scope>NUCLEOTIDE SEQUENCE [LARGE SCALE GENOMIC DNA]</scope>
    <source>
        <strain evidence="2">Fo5176</strain>
    </source>
</reference>
<sequence length="101" mass="11564">MDPNYRRWCKVVGLGNVLPFRKRTPISTNGSWGTTVAALYSRSYTEQNVKARKMQDHDLEIEFLLIHCGAFPTCPVPGLRNPHSQSAVCIALKYWNYDSEF</sequence>
<dbReference type="AlphaFoldDB" id="A0A0D2XK97"/>
<organism evidence="1 2">
    <name type="scientific">Fusarium oxysporum (strain Fo5176)</name>
    <name type="common">Fusarium vascular wilt</name>
    <dbReference type="NCBI Taxonomy" id="660025"/>
    <lineage>
        <taxon>Eukaryota</taxon>
        <taxon>Fungi</taxon>
        <taxon>Dikarya</taxon>
        <taxon>Ascomycota</taxon>
        <taxon>Pezizomycotina</taxon>
        <taxon>Sordariomycetes</taxon>
        <taxon>Hypocreomycetidae</taxon>
        <taxon>Hypocreales</taxon>
        <taxon>Nectriaceae</taxon>
        <taxon>Fusarium</taxon>
        <taxon>Fusarium oxysporum species complex</taxon>
    </lineage>
</organism>
<dbReference type="VEuPathDB" id="FungiDB:FOXG_04370"/>